<feature type="domain" description="Ryanodine receptor Ryr" evidence="1">
    <location>
        <begin position="364"/>
        <end position="419"/>
    </location>
</feature>
<protein>
    <recommendedName>
        <fullName evidence="1">Ryanodine receptor Ryr domain-containing protein</fullName>
    </recommendedName>
</protein>
<evidence type="ECO:0000259" key="1">
    <source>
        <dbReference type="Pfam" id="PF02026"/>
    </source>
</evidence>
<dbReference type="EMBL" id="NRSJ01000055">
    <property type="protein sequence ID" value="MBK1706898.1"/>
    <property type="molecule type" value="Genomic_DNA"/>
</dbReference>
<evidence type="ECO:0000313" key="3">
    <source>
        <dbReference type="Proteomes" id="UP001296776"/>
    </source>
</evidence>
<sequence length="585" mass="64790">MDRRARRRVLLVGEGRIADACAAFLGAGPGRLRRRPEAGVGPCDLADVDLVIVAMGDRSEAWLASLWPQLETSVQCRHPLRVVLVEDSAPQRPAATDQDALAPLLPKMRLERVSIPQRAARQLLVRWPLHWGADPCFGQPVHLLILGEDAFAEALLVQALRIGQYGEQRLRVTVLARASERFRHAFDAAFPQAGEIADIDFGSLEDPPLQSAPPVTMAVICAEPPESALALADSIKTRLALAHQAPPLLIDVGEVEPAGELADWDAQLVPFSRLALALDRAALLGGRGDELAQVIHEHYRDTTAAQGREPSNEAAGRPWDVLAASYRDANRHQADHVWAKLATTDCRAVPEERVESFAFAPVEVERLAMIEHARWAADRWLDGWSYAPERDNSRKHHPQLIPYEALSGPMKDLDRFAVRLVPTLLARSGLGILRILLVGVAPSRANPERSVERLIRRALARLVARYPDRALIIAASPADPFARCLVRLAIDEFGAGFFLLIDRPLPRLLEYGDPGDRGVRLQTLALMSRAERRIQLIAPGALQRWLDQRAEILVELGQHDPPTSVGERKRLRIDPAEGLDWNFEY</sequence>
<evidence type="ECO:0000313" key="2">
    <source>
        <dbReference type="EMBL" id="MBK1706898.1"/>
    </source>
</evidence>
<organism evidence="2 3">
    <name type="scientific">Halochromatium glycolicum</name>
    <dbReference type="NCBI Taxonomy" id="85075"/>
    <lineage>
        <taxon>Bacteria</taxon>
        <taxon>Pseudomonadati</taxon>
        <taxon>Pseudomonadota</taxon>
        <taxon>Gammaproteobacteria</taxon>
        <taxon>Chromatiales</taxon>
        <taxon>Chromatiaceae</taxon>
        <taxon>Halochromatium</taxon>
    </lineage>
</organism>
<keyword evidence="3" id="KW-1185">Reference proteome</keyword>
<dbReference type="Gene3D" id="6.20.350.10">
    <property type="match status" value="1"/>
</dbReference>
<dbReference type="InterPro" id="IPR003032">
    <property type="entry name" value="Ryanodine_rcpt"/>
</dbReference>
<reference evidence="2" key="1">
    <citation type="submission" date="2017-08" db="EMBL/GenBank/DDBJ databases">
        <authorList>
            <person name="Imhoff J.F."/>
            <person name="Rahn T."/>
            <person name="Kuenzel S."/>
            <person name="Neulinger S.C."/>
        </authorList>
    </citation>
    <scope>NUCLEOTIDE SEQUENCE</scope>
    <source>
        <strain evidence="2">DSM 11080</strain>
    </source>
</reference>
<dbReference type="Proteomes" id="UP001296776">
    <property type="component" value="Unassembled WGS sequence"/>
</dbReference>
<dbReference type="AlphaFoldDB" id="A0AAJ0U7T0"/>
<reference evidence="2" key="2">
    <citation type="journal article" date="2020" name="Microorganisms">
        <title>Osmotic Adaptation and Compatible Solute Biosynthesis of Phototrophic Bacteria as Revealed from Genome Analyses.</title>
        <authorList>
            <person name="Imhoff J.F."/>
            <person name="Rahn T."/>
            <person name="Kunzel S."/>
            <person name="Keller A."/>
            <person name="Neulinger S.C."/>
        </authorList>
    </citation>
    <scope>NUCLEOTIDE SEQUENCE</scope>
    <source>
        <strain evidence="2">DSM 11080</strain>
    </source>
</reference>
<gene>
    <name evidence="2" type="ORF">CKO40_20745</name>
</gene>
<accession>A0AAJ0U7T0</accession>
<name>A0AAJ0U7T0_9GAMM</name>
<proteinExistence type="predicted"/>
<dbReference type="Pfam" id="PF02026">
    <property type="entry name" value="RyR"/>
    <property type="match status" value="1"/>
</dbReference>
<dbReference type="RefSeq" id="WP_200348373.1">
    <property type="nucleotide sequence ID" value="NZ_NRSJ01000055.1"/>
</dbReference>
<comment type="caution">
    <text evidence="2">The sequence shown here is derived from an EMBL/GenBank/DDBJ whole genome shotgun (WGS) entry which is preliminary data.</text>
</comment>